<keyword evidence="2" id="KW-1185">Reference proteome</keyword>
<evidence type="ECO:0000313" key="1">
    <source>
        <dbReference type="EMBL" id="KAJ9070021.1"/>
    </source>
</evidence>
<evidence type="ECO:0000313" key="2">
    <source>
        <dbReference type="Proteomes" id="UP001165960"/>
    </source>
</evidence>
<gene>
    <name evidence="1" type="primary">EPHX4</name>
    <name evidence="1" type="ORF">DSO57_1012720</name>
</gene>
<proteinExistence type="predicted"/>
<keyword evidence="1" id="KW-0378">Hydrolase</keyword>
<sequence>MNNLSSTHKLGVKASPIEEAEFEYCHLTLNDLNYHYVMTKRCKDSILCLFLHGFPETWYSWKRMLNFFRTSTEFTSLAIDLVGVGSTDAPRDLNRYSFESVSLDLELLIQHLGFDSVVIVGHNWGNHVGFHLARTRPNLVRAMISISSGYFPEPTHPKSLIEKFPVLGYQLNLAKEENCRQFDENLEVFIDSFWCYKYPSALESCLAVQPHENFIDFVNAIPEKKYVSPDDEIKNYTLSQFKKTGTWGATNWYRTFEINRQFASSISNDLVLHLPVLLISGEDDFSVSKITAGTEYLKNFVVQVGLSVPHLFNFKVYPHSWSLCSCKSRRRNRLQYIRLAQCQLEVEQLTHFQLCILISALLISTPLVYPTLPSIAIYIRYTPKIGIKQAI</sequence>
<protein>
    <submittedName>
        <fullName evidence="1">Epoxide hydrolase 4, variant 3</fullName>
    </submittedName>
</protein>
<accession>A0ACC2T610</accession>
<reference evidence="1" key="1">
    <citation type="submission" date="2022-04" db="EMBL/GenBank/DDBJ databases">
        <title>Genome of the entomopathogenic fungus Entomophthora muscae.</title>
        <authorList>
            <person name="Elya C."/>
            <person name="Lovett B.R."/>
            <person name="Lee E."/>
            <person name="Macias A.M."/>
            <person name="Hajek A.E."/>
            <person name="De Bivort B.L."/>
            <person name="Kasson M.T."/>
            <person name="De Fine Licht H.H."/>
            <person name="Stajich J.E."/>
        </authorList>
    </citation>
    <scope>NUCLEOTIDE SEQUENCE</scope>
    <source>
        <strain evidence="1">Berkeley</strain>
    </source>
</reference>
<organism evidence="1 2">
    <name type="scientific">Entomophthora muscae</name>
    <dbReference type="NCBI Taxonomy" id="34485"/>
    <lineage>
        <taxon>Eukaryota</taxon>
        <taxon>Fungi</taxon>
        <taxon>Fungi incertae sedis</taxon>
        <taxon>Zoopagomycota</taxon>
        <taxon>Entomophthoromycotina</taxon>
        <taxon>Entomophthoromycetes</taxon>
        <taxon>Entomophthorales</taxon>
        <taxon>Entomophthoraceae</taxon>
        <taxon>Entomophthora</taxon>
    </lineage>
</organism>
<name>A0ACC2T610_9FUNG</name>
<comment type="caution">
    <text evidence="1">The sequence shown here is derived from an EMBL/GenBank/DDBJ whole genome shotgun (WGS) entry which is preliminary data.</text>
</comment>
<dbReference type="EMBL" id="QTSX02003596">
    <property type="protein sequence ID" value="KAJ9070021.1"/>
    <property type="molecule type" value="Genomic_DNA"/>
</dbReference>
<dbReference type="Proteomes" id="UP001165960">
    <property type="component" value="Unassembled WGS sequence"/>
</dbReference>